<evidence type="ECO:0000256" key="3">
    <source>
        <dbReference type="SAM" id="Phobius"/>
    </source>
</evidence>
<dbReference type="AlphaFoldDB" id="A0A1B8AQM7"/>
<keyword evidence="3" id="KW-0812">Transmembrane</keyword>
<evidence type="ECO:0000313" key="5">
    <source>
        <dbReference type="Proteomes" id="UP000091967"/>
    </source>
</evidence>
<dbReference type="Proteomes" id="UP000091967">
    <property type="component" value="Unassembled WGS sequence"/>
</dbReference>
<dbReference type="InterPro" id="IPR021765">
    <property type="entry name" value="UstYa-like"/>
</dbReference>
<comment type="pathway">
    <text evidence="1">Mycotoxin biosynthesis.</text>
</comment>
<comment type="caution">
    <text evidence="4">The sequence shown here is derived from an EMBL/GenBank/DDBJ whole genome shotgun (WGS) entry which is preliminary data.</text>
</comment>
<accession>A0A1B8AQM7</accession>
<dbReference type="Pfam" id="PF11807">
    <property type="entry name" value="UstYa"/>
    <property type="match status" value="1"/>
</dbReference>
<keyword evidence="3" id="KW-0472">Membrane</keyword>
<organism evidence="4 5">
    <name type="scientific">Fusarium poae</name>
    <dbReference type="NCBI Taxonomy" id="36050"/>
    <lineage>
        <taxon>Eukaryota</taxon>
        <taxon>Fungi</taxon>
        <taxon>Dikarya</taxon>
        <taxon>Ascomycota</taxon>
        <taxon>Pezizomycotina</taxon>
        <taxon>Sordariomycetes</taxon>
        <taxon>Hypocreomycetidae</taxon>
        <taxon>Hypocreales</taxon>
        <taxon>Nectriaceae</taxon>
        <taxon>Fusarium</taxon>
    </lineage>
</organism>
<dbReference type="PANTHER" id="PTHR33365:SF4">
    <property type="entry name" value="CYCLOCHLOROTINE BIOSYNTHESIS PROTEIN O"/>
    <property type="match status" value="1"/>
</dbReference>
<dbReference type="STRING" id="36050.A0A1B8AQM7"/>
<feature type="transmembrane region" description="Helical" evidence="3">
    <location>
        <begin position="45"/>
        <end position="68"/>
    </location>
</feature>
<evidence type="ECO:0000313" key="4">
    <source>
        <dbReference type="EMBL" id="OBS22835.1"/>
    </source>
</evidence>
<evidence type="ECO:0008006" key="6">
    <source>
        <dbReference type="Google" id="ProtNLM"/>
    </source>
</evidence>
<protein>
    <recommendedName>
        <fullName evidence="6">Cyclochlorotine biosynthesis protein O</fullName>
    </recommendedName>
</protein>
<sequence>MQSLYHPLTDNDELHVGEKRILDSSFVERHIRIPSRFTRYSQHSYLVWVCHGILLSLSLVFFVSSLILRANIHSSVASGLPSYPYSPAKEVADFHTVRYNITPTTTKTEFVGFGPEVDKAWNHVTYDVGDQMITRDELDNLGLDPSSLTIKDPKTGQKGYRVGIQVFHQLHCLNLLRQATYSDYYSHTGGDIDVEPMDLRGHLDHCIEFLRTNLMCQSDTGVFAFKYYDGFEGHWPDFSTLHTCRNFSAIRDWAFEHAVVFGDEE</sequence>
<keyword evidence="3" id="KW-1133">Transmembrane helix</keyword>
<comment type="similarity">
    <text evidence="2">Belongs to the ustYa family.</text>
</comment>
<reference evidence="4 5" key="1">
    <citation type="submission" date="2016-06" db="EMBL/GenBank/DDBJ databases">
        <title>Living apart together: crosstalk between the core and supernumerary genomes in a fungal plant pathogen.</title>
        <authorList>
            <person name="Vanheule A."/>
            <person name="Audenaert K."/>
            <person name="Warris S."/>
            <person name="Van De Geest H."/>
            <person name="Schijlen E."/>
            <person name="Hofte M."/>
            <person name="De Saeger S."/>
            <person name="Haesaert G."/>
            <person name="Waalwijk C."/>
            <person name="Van Der Lee T."/>
        </authorList>
    </citation>
    <scope>NUCLEOTIDE SEQUENCE [LARGE SCALE GENOMIC DNA]</scope>
    <source>
        <strain evidence="4 5">2516</strain>
    </source>
</reference>
<proteinExistence type="inferred from homology"/>
<evidence type="ECO:0000256" key="1">
    <source>
        <dbReference type="ARBA" id="ARBA00004685"/>
    </source>
</evidence>
<keyword evidence="5" id="KW-1185">Reference proteome</keyword>
<gene>
    <name evidence="4" type="ORF">FPOA_09158</name>
</gene>
<evidence type="ECO:0000256" key="2">
    <source>
        <dbReference type="ARBA" id="ARBA00035112"/>
    </source>
</evidence>
<name>A0A1B8AQM7_FUSPO</name>
<dbReference type="PANTHER" id="PTHR33365">
    <property type="entry name" value="YALI0B05434P"/>
    <property type="match status" value="1"/>
</dbReference>
<dbReference type="OMA" id="IMCQSDT"/>
<dbReference type="EMBL" id="LYXU01000003">
    <property type="protein sequence ID" value="OBS22835.1"/>
    <property type="molecule type" value="Genomic_DNA"/>
</dbReference>
<dbReference type="GO" id="GO:0043386">
    <property type="term" value="P:mycotoxin biosynthetic process"/>
    <property type="evidence" value="ECO:0007669"/>
    <property type="project" value="InterPro"/>
</dbReference>